<dbReference type="GO" id="GO:0047475">
    <property type="term" value="F:phenylacetate-CoA ligase activity"/>
    <property type="evidence" value="ECO:0007669"/>
    <property type="project" value="UniProtKB-EC"/>
</dbReference>
<reference evidence="1 2" key="1">
    <citation type="submission" date="2023-07" db="EMBL/GenBank/DDBJ databases">
        <title>Sorghum-associated microbial communities from plants grown in Nebraska, USA.</title>
        <authorList>
            <person name="Schachtman D."/>
        </authorList>
    </citation>
    <scope>NUCLEOTIDE SEQUENCE [LARGE SCALE GENOMIC DNA]</scope>
    <source>
        <strain evidence="1 2">DS2154</strain>
    </source>
</reference>
<dbReference type="Gene3D" id="3.30.300.30">
    <property type="match status" value="1"/>
</dbReference>
<keyword evidence="1" id="KW-0436">Ligase</keyword>
<evidence type="ECO:0000313" key="2">
    <source>
        <dbReference type="Proteomes" id="UP001262754"/>
    </source>
</evidence>
<dbReference type="RefSeq" id="WP_056755181.1">
    <property type="nucleotide sequence ID" value="NZ_JAVDRL010000022.1"/>
</dbReference>
<dbReference type="EMBL" id="JAVDRL010000022">
    <property type="protein sequence ID" value="MDR6534209.1"/>
    <property type="molecule type" value="Genomic_DNA"/>
</dbReference>
<dbReference type="Gene3D" id="3.40.50.12780">
    <property type="entry name" value="N-terminal domain of ligase-like"/>
    <property type="match status" value="1"/>
</dbReference>
<evidence type="ECO:0000313" key="1">
    <source>
        <dbReference type="EMBL" id="MDR6534209.1"/>
    </source>
</evidence>
<dbReference type="Proteomes" id="UP001262754">
    <property type="component" value="Unassembled WGS sequence"/>
</dbReference>
<dbReference type="EC" id="6.2.1.30" evidence="1"/>
<keyword evidence="2" id="KW-1185">Reference proteome</keyword>
<name>A0ABU1N705_9CAUL</name>
<organism evidence="1 2">
    <name type="scientific">Caulobacter rhizosphaerae</name>
    <dbReference type="NCBI Taxonomy" id="2010972"/>
    <lineage>
        <taxon>Bacteria</taxon>
        <taxon>Pseudomonadati</taxon>
        <taxon>Pseudomonadota</taxon>
        <taxon>Alphaproteobacteria</taxon>
        <taxon>Caulobacterales</taxon>
        <taxon>Caulobacteraceae</taxon>
        <taxon>Caulobacter</taxon>
    </lineage>
</organism>
<protein>
    <submittedName>
        <fullName evidence="1">Phenylacetate-CoA ligase</fullName>
        <ecNumber evidence="1">6.2.1.30</ecNumber>
    </submittedName>
</protein>
<dbReference type="InterPro" id="IPR045851">
    <property type="entry name" value="AMP-bd_C_sf"/>
</dbReference>
<sequence length="460" mass="51502">MLDAAADPSDAMALNPSGNSVAYQRENVAKWSDKPFLDAVETASRAEIEVLQENKLLEQLAWVAERSAIVREVWSAAGVDPLSITSLDDFKARAPFMDKDTLRDFRDRHDDPFGGVLCVDRAEIHNIGSSSGTTGDPTLFAERWNRPYEGPFTPREYWHLGLRPGDYVLELSTVLRGVAHRITRAAGAIPLMLNHDPNEVEQAVEWILKYRPTIFFMLSSPVIYGLERLEREKGIDMVDLFSSFKACIYGGEPIGPRMQRTMDRWGVKVFEFSSLGDSGTIWECQAKDGFHAWEDIAIVEVLEPGGDRHVADGEGGELVVTAIHNKTDPLIRYRSGDFVRYTKAPCACGREHVRLWLAGRLGDEVVVDGVSILPRDIWTAVEEVPETAAALFQIIRPQRELTELKLRVGYDGEPDLEDVARRVADQVEARIKIRPQVELIPNSELIKLGPPHKIPRVAKA</sequence>
<dbReference type="PANTHER" id="PTHR43845:SF1">
    <property type="entry name" value="BLR5969 PROTEIN"/>
    <property type="match status" value="1"/>
</dbReference>
<dbReference type="SUPFAM" id="SSF56801">
    <property type="entry name" value="Acetyl-CoA synthetase-like"/>
    <property type="match status" value="1"/>
</dbReference>
<comment type="caution">
    <text evidence="1">The sequence shown here is derived from an EMBL/GenBank/DDBJ whole genome shotgun (WGS) entry which is preliminary data.</text>
</comment>
<proteinExistence type="predicted"/>
<accession>A0ABU1N705</accession>
<dbReference type="InterPro" id="IPR042099">
    <property type="entry name" value="ANL_N_sf"/>
</dbReference>
<dbReference type="PANTHER" id="PTHR43845">
    <property type="entry name" value="BLR5969 PROTEIN"/>
    <property type="match status" value="1"/>
</dbReference>
<gene>
    <name evidence="1" type="ORF">J2800_004980</name>
</gene>